<dbReference type="Gene3D" id="3.40.50.1820">
    <property type="entry name" value="alpha/beta hydrolase"/>
    <property type="match status" value="1"/>
</dbReference>
<organism evidence="3 4">
    <name type="scientific">Cladorrhinum samala</name>
    <dbReference type="NCBI Taxonomy" id="585594"/>
    <lineage>
        <taxon>Eukaryota</taxon>
        <taxon>Fungi</taxon>
        <taxon>Dikarya</taxon>
        <taxon>Ascomycota</taxon>
        <taxon>Pezizomycotina</taxon>
        <taxon>Sordariomycetes</taxon>
        <taxon>Sordariomycetidae</taxon>
        <taxon>Sordariales</taxon>
        <taxon>Podosporaceae</taxon>
        <taxon>Cladorrhinum</taxon>
    </lineage>
</organism>
<dbReference type="Proteomes" id="UP001321749">
    <property type="component" value="Unassembled WGS sequence"/>
</dbReference>
<dbReference type="PANTHER" id="PTHR48081">
    <property type="entry name" value="AB HYDROLASE SUPERFAMILY PROTEIN C4A8.06C"/>
    <property type="match status" value="1"/>
</dbReference>
<protein>
    <submittedName>
        <fullName evidence="3">Alpha/beta hydrolase fold-domain-containing protein</fullName>
    </submittedName>
</protein>
<keyword evidence="4" id="KW-1185">Reference proteome</keyword>
<evidence type="ECO:0000313" key="4">
    <source>
        <dbReference type="Proteomes" id="UP001321749"/>
    </source>
</evidence>
<dbReference type="AlphaFoldDB" id="A0AAV9HCI6"/>
<name>A0AAV9HCI6_9PEZI</name>
<dbReference type="InterPro" id="IPR050300">
    <property type="entry name" value="GDXG_lipolytic_enzyme"/>
</dbReference>
<accession>A0AAV9HCI6</accession>
<dbReference type="SUPFAM" id="SSF53474">
    <property type="entry name" value="alpha/beta-Hydrolases"/>
    <property type="match status" value="1"/>
</dbReference>
<sequence>MLSPITLDREYQAAIAPYAGYVPPVPSDARSLRTQNDAAISAVLSGFDAPESSVKETTIPYGSSQRLLHRFVPDSASGKKGCILYIHGGGLVSGSVPLFRKDIIRYAVETGLPFYAPAYRLAPEHPFPAALEDVYAALEYLRDHAQEEGIDPSKIAVMGVSAGGGIAAGVALMARDKGFQPSIRKLVLIYPMLDDRTNLGADHPLNEHLTWTMKKNEIGWGAYLSGQEATEYAAPARVKDVSGLPRTYIDIGGLDLFRDEAMAFAAKLVAANVETEFHLYPGVPHGWEWISAKAMVTKKAIQNRVWALADL</sequence>
<dbReference type="Pfam" id="PF07859">
    <property type="entry name" value="Abhydrolase_3"/>
    <property type="match status" value="1"/>
</dbReference>
<proteinExistence type="predicted"/>
<dbReference type="EMBL" id="MU865133">
    <property type="protein sequence ID" value="KAK4457162.1"/>
    <property type="molecule type" value="Genomic_DNA"/>
</dbReference>
<gene>
    <name evidence="3" type="ORF">QBC42DRAFT_45006</name>
</gene>
<feature type="domain" description="Alpha/beta hydrolase fold-3" evidence="2">
    <location>
        <begin position="83"/>
        <end position="287"/>
    </location>
</feature>
<dbReference type="GO" id="GO:0016787">
    <property type="term" value="F:hydrolase activity"/>
    <property type="evidence" value="ECO:0007669"/>
    <property type="project" value="UniProtKB-KW"/>
</dbReference>
<reference evidence="3" key="1">
    <citation type="journal article" date="2023" name="Mol. Phylogenet. Evol.">
        <title>Genome-scale phylogeny and comparative genomics of the fungal order Sordariales.</title>
        <authorList>
            <person name="Hensen N."/>
            <person name="Bonometti L."/>
            <person name="Westerberg I."/>
            <person name="Brannstrom I.O."/>
            <person name="Guillou S."/>
            <person name="Cros-Aarteil S."/>
            <person name="Calhoun S."/>
            <person name="Haridas S."/>
            <person name="Kuo A."/>
            <person name="Mondo S."/>
            <person name="Pangilinan J."/>
            <person name="Riley R."/>
            <person name="LaButti K."/>
            <person name="Andreopoulos B."/>
            <person name="Lipzen A."/>
            <person name="Chen C."/>
            <person name="Yan M."/>
            <person name="Daum C."/>
            <person name="Ng V."/>
            <person name="Clum A."/>
            <person name="Steindorff A."/>
            <person name="Ohm R.A."/>
            <person name="Martin F."/>
            <person name="Silar P."/>
            <person name="Natvig D.O."/>
            <person name="Lalanne C."/>
            <person name="Gautier V."/>
            <person name="Ament-Velasquez S.L."/>
            <person name="Kruys A."/>
            <person name="Hutchinson M.I."/>
            <person name="Powell A.J."/>
            <person name="Barry K."/>
            <person name="Miller A.N."/>
            <person name="Grigoriev I.V."/>
            <person name="Debuchy R."/>
            <person name="Gladieux P."/>
            <person name="Hiltunen Thoren M."/>
            <person name="Johannesson H."/>
        </authorList>
    </citation>
    <scope>NUCLEOTIDE SEQUENCE</scope>
    <source>
        <strain evidence="3">PSN324</strain>
    </source>
</reference>
<reference evidence="3" key="2">
    <citation type="submission" date="2023-06" db="EMBL/GenBank/DDBJ databases">
        <authorList>
            <consortium name="Lawrence Berkeley National Laboratory"/>
            <person name="Mondo S.J."/>
            <person name="Hensen N."/>
            <person name="Bonometti L."/>
            <person name="Westerberg I."/>
            <person name="Brannstrom I.O."/>
            <person name="Guillou S."/>
            <person name="Cros-Aarteil S."/>
            <person name="Calhoun S."/>
            <person name="Haridas S."/>
            <person name="Kuo A."/>
            <person name="Pangilinan J."/>
            <person name="Riley R."/>
            <person name="Labutti K."/>
            <person name="Andreopoulos B."/>
            <person name="Lipzen A."/>
            <person name="Chen C."/>
            <person name="Yanf M."/>
            <person name="Daum C."/>
            <person name="Ng V."/>
            <person name="Clum A."/>
            <person name="Steindorff A."/>
            <person name="Ohm R."/>
            <person name="Martin F."/>
            <person name="Silar P."/>
            <person name="Natvig D."/>
            <person name="Lalanne C."/>
            <person name="Gautier V."/>
            <person name="Ament-Velasquez S.L."/>
            <person name="Kruys A."/>
            <person name="Hutchinson M.I."/>
            <person name="Powell A.J."/>
            <person name="Barry K."/>
            <person name="Miller A.N."/>
            <person name="Grigoriev I.V."/>
            <person name="Debuchy R."/>
            <person name="Gladieux P."/>
            <person name="Thoren M.H."/>
            <person name="Johannesson H."/>
        </authorList>
    </citation>
    <scope>NUCLEOTIDE SEQUENCE</scope>
    <source>
        <strain evidence="3">PSN324</strain>
    </source>
</reference>
<dbReference type="InterPro" id="IPR013094">
    <property type="entry name" value="AB_hydrolase_3"/>
</dbReference>
<keyword evidence="1 3" id="KW-0378">Hydrolase</keyword>
<evidence type="ECO:0000259" key="2">
    <source>
        <dbReference type="Pfam" id="PF07859"/>
    </source>
</evidence>
<dbReference type="PANTHER" id="PTHR48081:SF8">
    <property type="entry name" value="ALPHA_BETA HYDROLASE FOLD-3 DOMAIN-CONTAINING PROTEIN-RELATED"/>
    <property type="match status" value="1"/>
</dbReference>
<dbReference type="InterPro" id="IPR029058">
    <property type="entry name" value="AB_hydrolase_fold"/>
</dbReference>
<evidence type="ECO:0000256" key="1">
    <source>
        <dbReference type="ARBA" id="ARBA00022801"/>
    </source>
</evidence>
<comment type="caution">
    <text evidence="3">The sequence shown here is derived from an EMBL/GenBank/DDBJ whole genome shotgun (WGS) entry which is preliminary data.</text>
</comment>
<evidence type="ECO:0000313" key="3">
    <source>
        <dbReference type="EMBL" id="KAK4457162.1"/>
    </source>
</evidence>